<dbReference type="AlphaFoldDB" id="A0A0A9GXL1"/>
<feature type="transmembrane region" description="Helical" evidence="1">
    <location>
        <begin position="12"/>
        <end position="32"/>
    </location>
</feature>
<dbReference type="EMBL" id="GBRH01172568">
    <property type="protein sequence ID" value="JAE25328.1"/>
    <property type="molecule type" value="Transcribed_RNA"/>
</dbReference>
<name>A0A0A9GXL1_ARUDO</name>
<protein>
    <submittedName>
        <fullName evidence="2">Uncharacterized protein</fullName>
    </submittedName>
</protein>
<evidence type="ECO:0000256" key="1">
    <source>
        <dbReference type="SAM" id="Phobius"/>
    </source>
</evidence>
<keyword evidence="1" id="KW-0812">Transmembrane</keyword>
<sequence>MLAFSELKPKIFYLQVKILVLAQVMLSLVYFIECEDAE</sequence>
<proteinExistence type="predicted"/>
<accession>A0A0A9GXL1</accession>
<organism evidence="2">
    <name type="scientific">Arundo donax</name>
    <name type="common">Giant reed</name>
    <name type="synonym">Donax arundinaceus</name>
    <dbReference type="NCBI Taxonomy" id="35708"/>
    <lineage>
        <taxon>Eukaryota</taxon>
        <taxon>Viridiplantae</taxon>
        <taxon>Streptophyta</taxon>
        <taxon>Embryophyta</taxon>
        <taxon>Tracheophyta</taxon>
        <taxon>Spermatophyta</taxon>
        <taxon>Magnoliopsida</taxon>
        <taxon>Liliopsida</taxon>
        <taxon>Poales</taxon>
        <taxon>Poaceae</taxon>
        <taxon>PACMAD clade</taxon>
        <taxon>Arundinoideae</taxon>
        <taxon>Arundineae</taxon>
        <taxon>Arundo</taxon>
    </lineage>
</organism>
<keyword evidence="1" id="KW-0472">Membrane</keyword>
<keyword evidence="1" id="KW-1133">Transmembrane helix</keyword>
<reference evidence="2" key="1">
    <citation type="submission" date="2014-09" db="EMBL/GenBank/DDBJ databases">
        <authorList>
            <person name="Magalhaes I.L.F."/>
            <person name="Oliveira U."/>
            <person name="Santos F.R."/>
            <person name="Vidigal T.H.D.A."/>
            <person name="Brescovit A.D."/>
            <person name="Santos A.J."/>
        </authorList>
    </citation>
    <scope>NUCLEOTIDE SEQUENCE</scope>
    <source>
        <tissue evidence="2">Shoot tissue taken approximately 20 cm above the soil surface</tissue>
    </source>
</reference>
<evidence type="ECO:0000313" key="2">
    <source>
        <dbReference type="EMBL" id="JAE25328.1"/>
    </source>
</evidence>
<reference evidence="2" key="2">
    <citation type="journal article" date="2015" name="Data Brief">
        <title>Shoot transcriptome of the giant reed, Arundo donax.</title>
        <authorList>
            <person name="Barrero R.A."/>
            <person name="Guerrero F.D."/>
            <person name="Moolhuijzen P."/>
            <person name="Goolsby J.A."/>
            <person name="Tidwell J."/>
            <person name="Bellgard S.E."/>
            <person name="Bellgard M.I."/>
        </authorList>
    </citation>
    <scope>NUCLEOTIDE SEQUENCE</scope>
    <source>
        <tissue evidence="2">Shoot tissue taken approximately 20 cm above the soil surface</tissue>
    </source>
</reference>